<dbReference type="AlphaFoldDB" id="A0A1Q8QXB8"/>
<dbReference type="Pfam" id="PF07302">
    <property type="entry name" value="AroM"/>
    <property type="match status" value="1"/>
</dbReference>
<evidence type="ECO:0000313" key="2">
    <source>
        <dbReference type="Proteomes" id="UP000186102"/>
    </source>
</evidence>
<protein>
    <submittedName>
        <fullName evidence="1">AroM protein</fullName>
    </submittedName>
</protein>
<reference evidence="1 2" key="1">
    <citation type="submission" date="2016-09" db="EMBL/GenBank/DDBJ databases">
        <title>Complete genome of Desulfosporosinus sp. OL.</title>
        <authorList>
            <person name="Mardanov A."/>
            <person name="Beletsky A."/>
            <person name="Panova A."/>
            <person name="Karnachuk O."/>
            <person name="Ravin N."/>
        </authorList>
    </citation>
    <scope>NUCLEOTIDE SEQUENCE [LARGE SCALE GENOMIC DNA]</scope>
    <source>
        <strain evidence="1 2">OL</strain>
    </source>
</reference>
<organism evidence="1 2">
    <name type="scientific">Desulfosporosinus metallidurans</name>
    <dbReference type="NCBI Taxonomy" id="1888891"/>
    <lineage>
        <taxon>Bacteria</taxon>
        <taxon>Bacillati</taxon>
        <taxon>Bacillota</taxon>
        <taxon>Clostridia</taxon>
        <taxon>Eubacteriales</taxon>
        <taxon>Desulfitobacteriaceae</taxon>
        <taxon>Desulfosporosinus</taxon>
    </lineage>
</organism>
<dbReference type="Proteomes" id="UP000186102">
    <property type="component" value="Unassembled WGS sequence"/>
</dbReference>
<accession>A0A1Q8QXB8</accession>
<dbReference type="STRING" id="1888891.DSOL_2072"/>
<gene>
    <name evidence="1" type="ORF">DSOL_2072</name>
</gene>
<dbReference type="EMBL" id="MLBF01000012">
    <property type="protein sequence ID" value="OLN31979.1"/>
    <property type="molecule type" value="Genomic_DNA"/>
</dbReference>
<keyword evidence="2" id="KW-1185">Reference proteome</keyword>
<dbReference type="InterPro" id="IPR010843">
    <property type="entry name" value="Uncharacterised_AroM"/>
</dbReference>
<dbReference type="OrthoDB" id="9798683at2"/>
<sequence>MKRKIGTITIGQSPREDVIGEMRDILGDNIEILQAGALDGLTNDEILQFVPKEGDFVLVSKLKDGLSVKFGESYILPRLQKCVEKLDAEGAELIVFICTGKFPTIFNTQKLLLYPQTILHAVVPRLAPHSHIGVLNPDRDQVRQCLELWGQSVEKVEAVVGSPYGDIAEVIQAAEELRKQDVDVIVMDCIGYTVEMKRIVQNITGKPVILARTLVARIVREMMD</sequence>
<evidence type="ECO:0000313" key="1">
    <source>
        <dbReference type="EMBL" id="OLN31979.1"/>
    </source>
</evidence>
<proteinExistence type="predicted"/>
<dbReference type="RefSeq" id="WP_075364717.1">
    <property type="nucleotide sequence ID" value="NZ_MLBF01000012.1"/>
</dbReference>
<name>A0A1Q8QXB8_9FIRM</name>
<comment type="caution">
    <text evidence="1">The sequence shown here is derived from an EMBL/GenBank/DDBJ whole genome shotgun (WGS) entry which is preliminary data.</text>
</comment>
<dbReference type="NCBIfam" id="NF007788">
    <property type="entry name" value="PRK10481.1"/>
    <property type="match status" value="1"/>
</dbReference>